<gene>
    <name evidence="15" type="primary">thrC</name>
    <name evidence="15" type="ORF">FAES_0471</name>
</gene>
<organism evidence="15 16">
    <name type="scientific">Fibrella aestuarina BUZ 2</name>
    <dbReference type="NCBI Taxonomy" id="1166018"/>
    <lineage>
        <taxon>Bacteria</taxon>
        <taxon>Pseudomonadati</taxon>
        <taxon>Bacteroidota</taxon>
        <taxon>Cytophagia</taxon>
        <taxon>Cytophagales</taxon>
        <taxon>Spirosomataceae</taxon>
        <taxon>Fibrella</taxon>
    </lineage>
</organism>
<proteinExistence type="inferred from homology"/>
<dbReference type="GO" id="GO:0030170">
    <property type="term" value="F:pyridoxal phosphate binding"/>
    <property type="evidence" value="ECO:0007669"/>
    <property type="project" value="InterPro"/>
</dbReference>
<dbReference type="EMBL" id="HE796683">
    <property type="protein sequence ID" value="CCG98482.1"/>
    <property type="molecule type" value="Genomic_DNA"/>
</dbReference>
<evidence type="ECO:0000256" key="5">
    <source>
        <dbReference type="ARBA" id="ARBA00018679"/>
    </source>
</evidence>
<keyword evidence="7" id="KW-0791">Threonine biosynthesis</keyword>
<dbReference type="InterPro" id="IPR029144">
    <property type="entry name" value="Thr_synth_N"/>
</dbReference>
<dbReference type="eggNOG" id="COG0498">
    <property type="taxonomic scope" value="Bacteria"/>
</dbReference>
<dbReference type="Pfam" id="PF14821">
    <property type="entry name" value="Thr_synth_N"/>
    <property type="match status" value="1"/>
</dbReference>
<dbReference type="InterPro" id="IPR001926">
    <property type="entry name" value="TrpB-like_PALP"/>
</dbReference>
<dbReference type="UniPathway" id="UPA00050">
    <property type="reaction ID" value="UER00065"/>
</dbReference>
<evidence type="ECO:0000256" key="10">
    <source>
        <dbReference type="ARBA" id="ARBA00049144"/>
    </source>
</evidence>
<keyword evidence="6" id="KW-0028">Amino-acid biosynthesis</keyword>
<evidence type="ECO:0000256" key="4">
    <source>
        <dbReference type="ARBA" id="ARBA00013028"/>
    </source>
</evidence>
<dbReference type="STRING" id="1166018.FAES_0471"/>
<dbReference type="Pfam" id="PF00291">
    <property type="entry name" value="PALP"/>
    <property type="match status" value="1"/>
</dbReference>
<comment type="cofactor">
    <cofactor evidence="1 12">
        <name>pyridoxal 5'-phosphate</name>
        <dbReference type="ChEBI" id="CHEBI:597326"/>
    </cofactor>
</comment>
<dbReference type="PANTHER" id="PTHR42690:SF1">
    <property type="entry name" value="THREONINE SYNTHASE-LIKE 2"/>
    <property type="match status" value="1"/>
</dbReference>
<comment type="similarity">
    <text evidence="3">Belongs to the threonine synthase family.</text>
</comment>
<dbReference type="AlphaFoldDB" id="I0K2X9"/>
<dbReference type="InterPro" id="IPR000634">
    <property type="entry name" value="Ser/Thr_deHydtase_PyrdxlP-BS"/>
</dbReference>
<evidence type="ECO:0000256" key="9">
    <source>
        <dbReference type="ARBA" id="ARBA00023239"/>
    </source>
</evidence>
<protein>
    <recommendedName>
        <fullName evidence="5 11">Threonine synthase</fullName>
        <ecNumber evidence="4 11">4.2.3.1</ecNumber>
    </recommendedName>
</protein>
<dbReference type="Gene3D" id="3.90.1380.10">
    <property type="entry name" value="Threonine synthase, N-terminal domain"/>
    <property type="match status" value="1"/>
</dbReference>
<feature type="modified residue" description="N6-(pyridoxal phosphate)lysine" evidence="12">
    <location>
        <position position="128"/>
    </location>
</feature>
<evidence type="ECO:0000259" key="13">
    <source>
        <dbReference type="Pfam" id="PF00291"/>
    </source>
</evidence>
<feature type="domain" description="Tryptophan synthase beta chain-like PALP" evidence="13">
    <location>
        <begin position="103"/>
        <end position="385"/>
    </location>
</feature>
<dbReference type="Proteomes" id="UP000011058">
    <property type="component" value="Chromosome"/>
</dbReference>
<dbReference type="InterPro" id="IPR051166">
    <property type="entry name" value="Threonine_Synthase"/>
</dbReference>
<dbReference type="EC" id="4.2.3.1" evidence="4 11"/>
<dbReference type="PATRIC" id="fig|1166018.3.peg.478"/>
<comment type="catalytic activity">
    <reaction evidence="10">
        <text>O-phospho-L-homoserine + H2O = L-threonine + phosphate</text>
        <dbReference type="Rhea" id="RHEA:10840"/>
        <dbReference type="ChEBI" id="CHEBI:15377"/>
        <dbReference type="ChEBI" id="CHEBI:43474"/>
        <dbReference type="ChEBI" id="CHEBI:57590"/>
        <dbReference type="ChEBI" id="CHEBI:57926"/>
        <dbReference type="EC" id="4.2.3.1"/>
    </reaction>
</comment>
<evidence type="ECO:0000313" key="15">
    <source>
        <dbReference type="EMBL" id="CCG98482.1"/>
    </source>
</evidence>
<evidence type="ECO:0000256" key="7">
    <source>
        <dbReference type="ARBA" id="ARBA00022697"/>
    </source>
</evidence>
<evidence type="ECO:0000256" key="12">
    <source>
        <dbReference type="PIRSR" id="PIRSR604450-51"/>
    </source>
</evidence>
<dbReference type="SUPFAM" id="SSF53686">
    <property type="entry name" value="Tryptophan synthase beta subunit-like PLP-dependent enzymes"/>
    <property type="match status" value="1"/>
</dbReference>
<reference evidence="15 16" key="1">
    <citation type="journal article" date="2012" name="J. Bacteriol.">
        <title>Genome Sequence of Fibrella aestuarina BUZ 2T, a Filamentous Marine Bacterium.</title>
        <authorList>
            <person name="Filippini M."/>
            <person name="Qi W."/>
            <person name="Blom J."/>
            <person name="Goesmann A."/>
            <person name="Smits T.H."/>
            <person name="Bagheri H.C."/>
        </authorList>
    </citation>
    <scope>NUCLEOTIDE SEQUENCE [LARGE SCALE GENOMIC DNA]</scope>
    <source>
        <strain evidence="16">BUZ 2T</strain>
    </source>
</reference>
<dbReference type="HOGENOM" id="CLU_015170_0_0_10"/>
<accession>I0K2X9</accession>
<evidence type="ECO:0000256" key="11">
    <source>
        <dbReference type="NCBIfam" id="TIGR00260"/>
    </source>
</evidence>
<dbReference type="GO" id="GO:0009088">
    <property type="term" value="P:threonine biosynthetic process"/>
    <property type="evidence" value="ECO:0007669"/>
    <property type="project" value="UniProtKB-UniRule"/>
</dbReference>
<keyword evidence="9 15" id="KW-0456">Lyase</keyword>
<comment type="pathway">
    <text evidence="2">Amino-acid biosynthesis; L-threonine biosynthesis; L-threonine from L-aspartate: step 5/5.</text>
</comment>
<evidence type="ECO:0000256" key="1">
    <source>
        <dbReference type="ARBA" id="ARBA00001933"/>
    </source>
</evidence>
<name>I0K2X9_9BACT</name>
<sequence length="454" mass="49384">MVCCNRLFARNLRALLPDYAMTFYSTNDATNVVSVQEALFNSMPQDRGLYMPSAIPALPAGYLNSLPGKSFADIAYDLTKLWLTGDLTDAQVAQLVEQAFPFDTPLVELEAGRKYVLELFHGPSLAFKDVGARFMAGLMSIFSASYDKEVHILVATSGDTGGAVAMGFHNVPGVRVSILYPKGRVSLLQEKQLTTLGGNVQAFEVDGSFDDCQALVKTAFLDQELNQTFALSSANSINIFRLIPQSFYYFRALAQLAPNHKPVVFSTPSGNFGNLSAGVLGWRMGLPVEAFVAATNLNKVVPDYLSSGTYEPMASLATLSNAMDVGNPSNFSRLKRLLGDDYASITDRIKGYYFTDDQTIDEIKRLRDVYNYVACPHTAVGLLGLESYQHFAVDNCGIALATAHPAKFSPAVDEILGQAVDVPERLAILANRTKQAIAIPGTFEAFKESLLQTA</sequence>
<evidence type="ECO:0000259" key="14">
    <source>
        <dbReference type="Pfam" id="PF14821"/>
    </source>
</evidence>
<feature type="domain" description="Threonine synthase N-terminal" evidence="14">
    <location>
        <begin position="23"/>
        <end position="100"/>
    </location>
</feature>
<dbReference type="PROSITE" id="PS00165">
    <property type="entry name" value="DEHYDRATASE_SER_THR"/>
    <property type="match status" value="1"/>
</dbReference>
<dbReference type="NCBIfam" id="TIGR00260">
    <property type="entry name" value="thrC"/>
    <property type="match status" value="1"/>
</dbReference>
<evidence type="ECO:0000256" key="8">
    <source>
        <dbReference type="ARBA" id="ARBA00022898"/>
    </source>
</evidence>
<evidence type="ECO:0000256" key="3">
    <source>
        <dbReference type="ARBA" id="ARBA00005517"/>
    </source>
</evidence>
<keyword evidence="16" id="KW-1185">Reference proteome</keyword>
<dbReference type="PANTHER" id="PTHR42690">
    <property type="entry name" value="THREONINE SYNTHASE FAMILY MEMBER"/>
    <property type="match status" value="1"/>
</dbReference>
<dbReference type="GO" id="GO:0004795">
    <property type="term" value="F:threonine synthase activity"/>
    <property type="evidence" value="ECO:0007669"/>
    <property type="project" value="UniProtKB-UniRule"/>
</dbReference>
<dbReference type="InterPro" id="IPR037158">
    <property type="entry name" value="Thr_synth_N_sf"/>
</dbReference>
<evidence type="ECO:0000256" key="2">
    <source>
        <dbReference type="ARBA" id="ARBA00004979"/>
    </source>
</evidence>
<evidence type="ECO:0000256" key="6">
    <source>
        <dbReference type="ARBA" id="ARBA00022605"/>
    </source>
</evidence>
<dbReference type="Gene3D" id="3.40.50.1100">
    <property type="match status" value="2"/>
</dbReference>
<keyword evidence="8 12" id="KW-0663">Pyridoxal phosphate</keyword>
<dbReference type="KEGG" id="fae:FAES_0471"/>
<dbReference type="RefSeq" id="WP_015329582.1">
    <property type="nucleotide sequence ID" value="NC_020054.1"/>
</dbReference>
<dbReference type="InterPro" id="IPR004450">
    <property type="entry name" value="Thr_synthase-like"/>
</dbReference>
<evidence type="ECO:0000313" key="16">
    <source>
        <dbReference type="Proteomes" id="UP000011058"/>
    </source>
</evidence>
<dbReference type="InterPro" id="IPR036052">
    <property type="entry name" value="TrpB-like_PALP_sf"/>
</dbReference>